<dbReference type="Pfam" id="PF05970">
    <property type="entry name" value="PIF1"/>
    <property type="match status" value="1"/>
</dbReference>
<gene>
    <name evidence="4" type="ORF">B4U80_13271</name>
</gene>
<comment type="cofactor">
    <cofactor evidence="1">
        <name>Mg(2+)</name>
        <dbReference type="ChEBI" id="CHEBI:18420"/>
    </cofactor>
</comment>
<evidence type="ECO:0000256" key="1">
    <source>
        <dbReference type="RuleBase" id="RU363044"/>
    </source>
</evidence>
<sequence length="465" mass="53379">MMLISEQMLFLEYIDKIHYEYSQSKSATQSFIFVTGEAGTGKSYLLMTVVDMLEEIDPQSTIVVAYTGYAALNVKGCTIHSGLKIQIDRPKSNEDDTDDTEMKKAALETLANLSEKLKNLKWLIIDEISLVSESFFDVIDERLRQIKNRPDKPFGNVNVLIFGDLLQLPPVSAKPVFFNNLWKQFQMYELKYIHRQENDLVYAQLCNRARIGKLTEGDYNLLMTRHRDVLTQEEIDSFSEAIHVVLLKEEAKELNEMKQATFKNFKIFASIDCMSDGSEIEKVPKRLDIDVPSELKIAIGSKVMLKVNLNAENGLVNGLIGTVLDFNENSIQVKFDEDKVHSISRHKFRSRIAPKKYYVRRQFPLIHSWAINVHKVQGITLEKAIISLSRDTEEFIDSDLIPERNIGSLKRKQRLFCTGLVYTVLSRVSSLKGLLVYKLDRDIMLKPNYSKAALDEYSKIKKLKV</sequence>
<dbReference type="GO" id="GO:0043139">
    <property type="term" value="F:5'-3' DNA helicase activity"/>
    <property type="evidence" value="ECO:0007669"/>
    <property type="project" value="UniProtKB-EC"/>
</dbReference>
<dbReference type="InterPro" id="IPR051055">
    <property type="entry name" value="PIF1_helicase"/>
</dbReference>
<name>A0A443S9E9_9ACAR</name>
<dbReference type="Gene3D" id="2.30.30.940">
    <property type="match status" value="1"/>
</dbReference>
<comment type="similarity">
    <text evidence="1">Belongs to the helicase family.</text>
</comment>
<dbReference type="AlphaFoldDB" id="A0A443S9E9"/>
<dbReference type="PANTHER" id="PTHR47642:SF7">
    <property type="entry name" value="ATP-DEPENDENT DNA HELICASE PIF1"/>
    <property type="match status" value="1"/>
</dbReference>
<keyword evidence="1" id="KW-0547">Nucleotide-binding</keyword>
<feature type="domain" description="DNA helicase Pif1-like 2B" evidence="3">
    <location>
        <begin position="293"/>
        <end position="325"/>
    </location>
</feature>
<dbReference type="EMBL" id="NCKV01005388">
    <property type="protein sequence ID" value="RWS24094.1"/>
    <property type="molecule type" value="Genomic_DNA"/>
</dbReference>
<dbReference type="GO" id="GO:0000723">
    <property type="term" value="P:telomere maintenance"/>
    <property type="evidence" value="ECO:0007669"/>
    <property type="project" value="InterPro"/>
</dbReference>
<feature type="domain" description="DNA helicase Pif1-like DEAD-box helicase" evidence="2">
    <location>
        <begin position="26"/>
        <end position="199"/>
    </location>
</feature>
<dbReference type="Gene3D" id="3.40.50.300">
    <property type="entry name" value="P-loop containing nucleotide triphosphate hydrolases"/>
    <property type="match status" value="1"/>
</dbReference>
<dbReference type="SUPFAM" id="SSF52540">
    <property type="entry name" value="P-loop containing nucleoside triphosphate hydrolases"/>
    <property type="match status" value="2"/>
</dbReference>
<dbReference type="STRING" id="299467.A0A443S9E9"/>
<dbReference type="GO" id="GO:0016887">
    <property type="term" value="F:ATP hydrolysis activity"/>
    <property type="evidence" value="ECO:0007669"/>
    <property type="project" value="RHEA"/>
</dbReference>
<dbReference type="Pfam" id="PF21530">
    <property type="entry name" value="Pif1_2B_dom"/>
    <property type="match status" value="1"/>
</dbReference>
<keyword evidence="1" id="KW-0227">DNA damage</keyword>
<reference evidence="4 5" key="1">
    <citation type="journal article" date="2018" name="Gigascience">
        <title>Genomes of trombidid mites reveal novel predicted allergens and laterally-transferred genes associated with secondary metabolism.</title>
        <authorList>
            <person name="Dong X."/>
            <person name="Chaisiri K."/>
            <person name="Xia D."/>
            <person name="Armstrong S.D."/>
            <person name="Fang Y."/>
            <person name="Donnelly M.J."/>
            <person name="Kadowaki T."/>
            <person name="McGarry J.W."/>
            <person name="Darby A.C."/>
            <person name="Makepeace B.L."/>
        </authorList>
    </citation>
    <scope>NUCLEOTIDE SEQUENCE [LARGE SCALE GENOMIC DNA]</scope>
    <source>
        <strain evidence="4">UoL-UT</strain>
    </source>
</reference>
<dbReference type="EC" id="5.6.2.3" evidence="1"/>
<dbReference type="InterPro" id="IPR010285">
    <property type="entry name" value="DNA_helicase_pif1-like_DEAD"/>
</dbReference>
<keyword evidence="1" id="KW-0378">Hydrolase</keyword>
<dbReference type="GO" id="GO:0005524">
    <property type="term" value="F:ATP binding"/>
    <property type="evidence" value="ECO:0007669"/>
    <property type="project" value="UniProtKB-KW"/>
</dbReference>
<dbReference type="PANTHER" id="PTHR47642">
    <property type="entry name" value="ATP-DEPENDENT DNA HELICASE"/>
    <property type="match status" value="1"/>
</dbReference>
<dbReference type="InterPro" id="IPR049163">
    <property type="entry name" value="Pif1-like_2B_dom"/>
</dbReference>
<dbReference type="OrthoDB" id="6415621at2759"/>
<accession>A0A443S9E9</accession>
<evidence type="ECO:0000313" key="5">
    <source>
        <dbReference type="Proteomes" id="UP000288716"/>
    </source>
</evidence>
<keyword evidence="5" id="KW-1185">Reference proteome</keyword>
<keyword evidence="1" id="KW-0233">DNA recombination</keyword>
<evidence type="ECO:0000259" key="3">
    <source>
        <dbReference type="Pfam" id="PF21530"/>
    </source>
</evidence>
<dbReference type="VEuPathDB" id="VectorBase:LDEU007946"/>
<proteinExistence type="inferred from homology"/>
<organism evidence="4 5">
    <name type="scientific">Leptotrombidium deliense</name>
    <dbReference type="NCBI Taxonomy" id="299467"/>
    <lineage>
        <taxon>Eukaryota</taxon>
        <taxon>Metazoa</taxon>
        <taxon>Ecdysozoa</taxon>
        <taxon>Arthropoda</taxon>
        <taxon>Chelicerata</taxon>
        <taxon>Arachnida</taxon>
        <taxon>Acari</taxon>
        <taxon>Acariformes</taxon>
        <taxon>Trombidiformes</taxon>
        <taxon>Prostigmata</taxon>
        <taxon>Anystina</taxon>
        <taxon>Parasitengona</taxon>
        <taxon>Trombiculoidea</taxon>
        <taxon>Trombiculidae</taxon>
        <taxon>Leptotrombidium</taxon>
    </lineage>
</organism>
<keyword evidence="1" id="KW-0067">ATP-binding</keyword>
<dbReference type="GO" id="GO:0006310">
    <property type="term" value="P:DNA recombination"/>
    <property type="evidence" value="ECO:0007669"/>
    <property type="project" value="UniProtKB-KW"/>
</dbReference>
<comment type="caution">
    <text evidence="4">The sequence shown here is derived from an EMBL/GenBank/DDBJ whole genome shotgun (WGS) entry which is preliminary data.</text>
</comment>
<evidence type="ECO:0000259" key="2">
    <source>
        <dbReference type="Pfam" id="PF05970"/>
    </source>
</evidence>
<keyword evidence="1" id="KW-0347">Helicase</keyword>
<dbReference type="InterPro" id="IPR027417">
    <property type="entry name" value="P-loop_NTPase"/>
</dbReference>
<comment type="catalytic activity">
    <reaction evidence="1">
        <text>ATP + H2O = ADP + phosphate + H(+)</text>
        <dbReference type="Rhea" id="RHEA:13065"/>
        <dbReference type="ChEBI" id="CHEBI:15377"/>
        <dbReference type="ChEBI" id="CHEBI:15378"/>
        <dbReference type="ChEBI" id="CHEBI:30616"/>
        <dbReference type="ChEBI" id="CHEBI:43474"/>
        <dbReference type="ChEBI" id="CHEBI:456216"/>
        <dbReference type="EC" id="5.6.2.3"/>
    </reaction>
</comment>
<keyword evidence="1" id="KW-0234">DNA repair</keyword>
<evidence type="ECO:0000313" key="4">
    <source>
        <dbReference type="EMBL" id="RWS24094.1"/>
    </source>
</evidence>
<protein>
    <recommendedName>
        <fullName evidence="1">ATP-dependent DNA helicase</fullName>
        <ecNumber evidence="1">5.6.2.3</ecNumber>
    </recommendedName>
</protein>
<dbReference type="Proteomes" id="UP000288716">
    <property type="component" value="Unassembled WGS sequence"/>
</dbReference>
<dbReference type="GO" id="GO:0006281">
    <property type="term" value="P:DNA repair"/>
    <property type="evidence" value="ECO:0007669"/>
    <property type="project" value="UniProtKB-KW"/>
</dbReference>